<dbReference type="EMBL" id="CP032549">
    <property type="protein sequence ID" value="QIV86104.1"/>
    <property type="molecule type" value="Genomic_DNA"/>
</dbReference>
<evidence type="ECO:0000313" key="3">
    <source>
        <dbReference type="EMBL" id="QIV86104.1"/>
    </source>
</evidence>
<feature type="signal peptide" evidence="1">
    <location>
        <begin position="1"/>
        <end position="24"/>
    </location>
</feature>
<sequence length="301" mass="31924">MNLRKTSSLGVLSLALLLPLSACTADEQTAPSDSSQSVVLKLARGEQPVEQALAEVYKNALKAKGYEVQINKSSDNPYQQVIDRQADIAVDYAGAALSLSKDQAAIAGEDGVLSVDDLKKLRTEINDSNDKIEALDLSAADAGKVLVMSSAEAQTHSVDSLSSLAGACEKLTIITDDSNTKNLETTLKTEGCEKPKVSVVKTDDLATQLRASVDRAVAVSAGNAMISDEGFKSISDTAKLFNAQPLMLLASSAVDDKARGELNKVTGDLSQQTLVDLNRMVNVPGAMKPAQAATRWEWIIE</sequence>
<dbReference type="Gene3D" id="3.40.190.10">
    <property type="entry name" value="Periplasmic binding protein-like II"/>
    <property type="match status" value="1"/>
</dbReference>
<protein>
    <recommendedName>
        <fullName evidence="2">ABC-type glycine betaine transport system substrate-binding domain-containing protein</fullName>
    </recommendedName>
</protein>
<dbReference type="InterPro" id="IPR007210">
    <property type="entry name" value="ABC_Gly_betaine_transp_sub-bd"/>
</dbReference>
<dbReference type="Pfam" id="PF04069">
    <property type="entry name" value="OpuAC"/>
    <property type="match status" value="1"/>
</dbReference>
<name>A0A6H0SFM2_9MICC</name>
<reference evidence="3 4" key="1">
    <citation type="submission" date="2018-09" db="EMBL/GenBank/DDBJ databases">
        <title>Glutamicibacter mishrai S5-52T (LMG 29155T = KCTC 39846T).</title>
        <authorList>
            <person name="Das S.K."/>
        </authorList>
    </citation>
    <scope>NUCLEOTIDE SEQUENCE [LARGE SCALE GENOMIC DNA]</scope>
    <source>
        <strain evidence="3 4">S5-52</strain>
    </source>
</reference>
<dbReference type="AlphaFoldDB" id="A0A6H0SFM2"/>
<feature type="chain" id="PRO_5039257741" description="ABC-type glycine betaine transport system substrate-binding domain-containing protein" evidence="1">
    <location>
        <begin position="25"/>
        <end position="301"/>
    </location>
</feature>
<keyword evidence="1" id="KW-0732">Signal</keyword>
<dbReference type="SUPFAM" id="SSF53850">
    <property type="entry name" value="Periplasmic binding protein-like II"/>
    <property type="match status" value="1"/>
</dbReference>
<organism evidence="3 4">
    <name type="scientific">Glutamicibacter mishrai</name>
    <dbReference type="NCBI Taxonomy" id="1775880"/>
    <lineage>
        <taxon>Bacteria</taxon>
        <taxon>Bacillati</taxon>
        <taxon>Actinomycetota</taxon>
        <taxon>Actinomycetes</taxon>
        <taxon>Micrococcales</taxon>
        <taxon>Micrococcaceae</taxon>
        <taxon>Glutamicibacter</taxon>
    </lineage>
</organism>
<dbReference type="GO" id="GO:0022857">
    <property type="term" value="F:transmembrane transporter activity"/>
    <property type="evidence" value="ECO:0007669"/>
    <property type="project" value="InterPro"/>
</dbReference>
<dbReference type="Proteomes" id="UP000502331">
    <property type="component" value="Chromosome"/>
</dbReference>
<dbReference type="GO" id="GO:0043190">
    <property type="term" value="C:ATP-binding cassette (ABC) transporter complex"/>
    <property type="evidence" value="ECO:0007669"/>
    <property type="project" value="InterPro"/>
</dbReference>
<keyword evidence="4" id="KW-1185">Reference proteome</keyword>
<gene>
    <name evidence="3" type="ORF">D3791_02610</name>
</gene>
<proteinExistence type="predicted"/>
<evidence type="ECO:0000259" key="2">
    <source>
        <dbReference type="Pfam" id="PF04069"/>
    </source>
</evidence>
<dbReference type="RefSeq" id="WP_172511230.1">
    <property type="nucleotide sequence ID" value="NZ_CP032549.1"/>
</dbReference>
<accession>A0A6H0SFM2</accession>
<feature type="domain" description="ABC-type glycine betaine transport system substrate-binding" evidence="2">
    <location>
        <begin position="50"/>
        <end position="296"/>
    </location>
</feature>
<dbReference type="Gene3D" id="3.40.190.120">
    <property type="entry name" value="Osmoprotection protein (prox), domain 2"/>
    <property type="match status" value="1"/>
</dbReference>
<evidence type="ECO:0000256" key="1">
    <source>
        <dbReference type="SAM" id="SignalP"/>
    </source>
</evidence>
<evidence type="ECO:0000313" key="4">
    <source>
        <dbReference type="Proteomes" id="UP000502331"/>
    </source>
</evidence>